<reference evidence="2 3" key="1">
    <citation type="journal article" date="2015" name="Nature">
        <title>rRNA introns, odd ribosomes, and small enigmatic genomes across a large radiation of phyla.</title>
        <authorList>
            <person name="Brown C.T."/>
            <person name="Hug L.A."/>
            <person name="Thomas B.C."/>
            <person name="Sharon I."/>
            <person name="Castelle C.J."/>
            <person name="Singh A."/>
            <person name="Wilkins M.J."/>
            <person name="Williams K.H."/>
            <person name="Banfield J.F."/>
        </authorList>
    </citation>
    <scope>NUCLEOTIDE SEQUENCE [LARGE SCALE GENOMIC DNA]</scope>
</reference>
<organism evidence="2 3">
    <name type="scientific">Candidatus Woesebacteria bacterium GW2011_GWB1_33_22</name>
    <dbReference type="NCBI Taxonomy" id="1618566"/>
    <lineage>
        <taxon>Bacteria</taxon>
        <taxon>Candidatus Woeseibacteriota</taxon>
    </lineage>
</organism>
<comment type="caution">
    <text evidence="2">The sequence shown here is derived from an EMBL/GenBank/DDBJ whole genome shotgun (WGS) entry which is preliminary data.</text>
</comment>
<dbReference type="Proteomes" id="UP000034778">
    <property type="component" value="Unassembled WGS sequence"/>
</dbReference>
<protein>
    <submittedName>
        <fullName evidence="2">Uncharacterized protein</fullName>
    </submittedName>
</protein>
<dbReference type="AlphaFoldDB" id="A0A0G0CPC3"/>
<evidence type="ECO:0000313" key="2">
    <source>
        <dbReference type="EMBL" id="KKP45222.1"/>
    </source>
</evidence>
<name>A0A0G0CPC3_9BACT</name>
<gene>
    <name evidence="2" type="ORF">UR35_C0002G0055</name>
</gene>
<accession>A0A0G0CPC3</accession>
<feature type="region of interest" description="Disordered" evidence="1">
    <location>
        <begin position="34"/>
        <end position="55"/>
    </location>
</feature>
<dbReference type="STRING" id="1618566.UR35_C0002G0055"/>
<dbReference type="EMBL" id="LBOW01000002">
    <property type="protein sequence ID" value="KKP45222.1"/>
    <property type="molecule type" value="Genomic_DNA"/>
</dbReference>
<proteinExistence type="predicted"/>
<sequence>MLPKPGEPKIVQMDPKQREKVLEELKRIQDLQREISKKRLREERESTPSTERSER</sequence>
<evidence type="ECO:0000256" key="1">
    <source>
        <dbReference type="SAM" id="MobiDB-lite"/>
    </source>
</evidence>
<evidence type="ECO:0000313" key="3">
    <source>
        <dbReference type="Proteomes" id="UP000034778"/>
    </source>
</evidence>